<name>A0AAJ4XCW4_9SPHI</name>
<dbReference type="RefSeq" id="WP_093096761.1">
    <property type="nucleotide sequence ID" value="NZ_FNGK01000001.1"/>
</dbReference>
<evidence type="ECO:0000313" key="1">
    <source>
        <dbReference type="EMBL" id="SNV51012.1"/>
    </source>
</evidence>
<dbReference type="KEGG" id="smiz:4412673_02240"/>
<gene>
    <name evidence="1" type="ORF">SAMEA4412673_02240</name>
</gene>
<sequence>MFWKNNSKNIKELEYKLLNSDAELSFLNAQTERELSKLYYNQSSDDGILKSKYQEYQQEVLAISKSSVHSVDEECKLLSKFIDLYAGLSGSEHYHMVDLAIEDADGKIPALLLFPIVQNAMVNGYNSMSSFPLKIKLKVKGQQLSLEVSNRVNHYLSNQADDPRIKQLESRLFLEYAEDYNLFINSNSNLFKITLLIKLKRD</sequence>
<accession>A0AAJ4XCW4</accession>
<dbReference type="EMBL" id="LT906468">
    <property type="protein sequence ID" value="SNV51012.1"/>
    <property type="molecule type" value="Genomic_DNA"/>
</dbReference>
<evidence type="ECO:0000313" key="2">
    <source>
        <dbReference type="Proteomes" id="UP000215355"/>
    </source>
</evidence>
<organism evidence="1 2">
    <name type="scientific">Sphingobacterium mizutaii</name>
    <dbReference type="NCBI Taxonomy" id="1010"/>
    <lineage>
        <taxon>Bacteria</taxon>
        <taxon>Pseudomonadati</taxon>
        <taxon>Bacteroidota</taxon>
        <taxon>Sphingobacteriia</taxon>
        <taxon>Sphingobacteriales</taxon>
        <taxon>Sphingobacteriaceae</taxon>
        <taxon>Sphingobacterium</taxon>
    </lineage>
</organism>
<reference evidence="1 2" key="1">
    <citation type="submission" date="2017-06" db="EMBL/GenBank/DDBJ databases">
        <authorList>
            <consortium name="Pathogen Informatics"/>
        </authorList>
    </citation>
    <scope>NUCLEOTIDE SEQUENCE [LARGE SCALE GENOMIC DNA]</scope>
    <source>
        <strain evidence="1 2">NCTC12149</strain>
    </source>
</reference>
<proteinExistence type="predicted"/>
<dbReference type="Proteomes" id="UP000215355">
    <property type="component" value="Chromosome 1"/>
</dbReference>
<dbReference type="AlphaFoldDB" id="A0AAJ4XCW4"/>
<protein>
    <submittedName>
        <fullName evidence="1">Uncharacterized protein</fullName>
    </submittedName>
</protein>